<feature type="compositionally biased region" description="Low complexity" evidence="9">
    <location>
        <begin position="46"/>
        <end position="55"/>
    </location>
</feature>
<dbReference type="InterPro" id="IPR044888">
    <property type="entry name" value="Mediatior_Med7_sf"/>
</dbReference>
<keyword evidence="5 8" id="KW-0010">Activator</keyword>
<dbReference type="GO" id="GO:0003712">
    <property type="term" value="F:transcription coregulator activity"/>
    <property type="evidence" value="ECO:0007669"/>
    <property type="project" value="InterPro"/>
</dbReference>
<evidence type="ECO:0000256" key="4">
    <source>
        <dbReference type="ARBA" id="ARBA00023015"/>
    </source>
</evidence>
<reference evidence="11" key="3">
    <citation type="submission" date="2024-02" db="EMBL/GenBank/DDBJ databases">
        <title>Comparative genomics of Cryptococcus and Kwoniella reveals pathogenesis evolution and contrasting modes of karyotype evolution via chromosome fusion or intercentromeric recombination.</title>
        <authorList>
            <person name="Coelho M.A."/>
            <person name="David-Palma M."/>
            <person name="Shea T."/>
            <person name="Bowers K."/>
            <person name="McGinley-Smith S."/>
            <person name="Mohammad A.W."/>
            <person name="Gnirke A."/>
            <person name="Yurkov A.M."/>
            <person name="Nowrousian M."/>
            <person name="Sun S."/>
            <person name="Cuomo C.A."/>
            <person name="Heitman J."/>
        </authorList>
    </citation>
    <scope>NUCLEOTIDE SEQUENCE</scope>
    <source>
        <strain evidence="11">CBS 10117</strain>
    </source>
</reference>
<dbReference type="EMBL" id="KI894027">
    <property type="protein sequence ID" value="OBR89555.1"/>
    <property type="molecule type" value="Genomic_DNA"/>
</dbReference>
<dbReference type="Pfam" id="PF05983">
    <property type="entry name" value="Med7"/>
    <property type="match status" value="1"/>
</dbReference>
<dbReference type="EMBL" id="CP144530">
    <property type="protein sequence ID" value="WWC58830.1"/>
    <property type="molecule type" value="Genomic_DNA"/>
</dbReference>
<dbReference type="GO" id="GO:0070847">
    <property type="term" value="C:core mediator complex"/>
    <property type="evidence" value="ECO:0007669"/>
    <property type="project" value="TreeGrafter"/>
</dbReference>
<organism evidence="10">
    <name type="scientific">Kwoniella dejecticola CBS 10117</name>
    <dbReference type="NCBI Taxonomy" id="1296121"/>
    <lineage>
        <taxon>Eukaryota</taxon>
        <taxon>Fungi</taxon>
        <taxon>Dikarya</taxon>
        <taxon>Basidiomycota</taxon>
        <taxon>Agaricomycotina</taxon>
        <taxon>Tremellomycetes</taxon>
        <taxon>Tremellales</taxon>
        <taxon>Cryptococcaceae</taxon>
        <taxon>Kwoniella</taxon>
    </lineage>
</organism>
<protein>
    <recommendedName>
        <fullName evidence="3 8">Mediator of RNA polymerase II transcription subunit 7</fullName>
    </recommendedName>
</protein>
<evidence type="ECO:0000256" key="8">
    <source>
        <dbReference type="RuleBase" id="RU364060"/>
    </source>
</evidence>
<evidence type="ECO:0000313" key="10">
    <source>
        <dbReference type="EMBL" id="OBR89555.1"/>
    </source>
</evidence>
<evidence type="ECO:0000313" key="11">
    <source>
        <dbReference type="EMBL" id="WWC58830.1"/>
    </source>
</evidence>
<evidence type="ECO:0000313" key="12">
    <source>
        <dbReference type="Proteomes" id="UP000078595"/>
    </source>
</evidence>
<keyword evidence="4 8" id="KW-0805">Transcription regulation</keyword>
<reference evidence="10" key="1">
    <citation type="submission" date="2013-07" db="EMBL/GenBank/DDBJ databases">
        <title>The Genome Sequence of Cryptococcus dejecticola CBS10117.</title>
        <authorList>
            <consortium name="The Broad Institute Genome Sequencing Platform"/>
            <person name="Cuomo C."/>
            <person name="Litvintseva A."/>
            <person name="Chen Y."/>
            <person name="Heitman J."/>
            <person name="Sun S."/>
            <person name="Springer D."/>
            <person name="Dromer F."/>
            <person name="Young S.K."/>
            <person name="Zeng Q."/>
            <person name="Gargeya S."/>
            <person name="Fitzgerald M."/>
            <person name="Abouelleil A."/>
            <person name="Alvarado L."/>
            <person name="Berlin A.M."/>
            <person name="Chapman S.B."/>
            <person name="Dewar J."/>
            <person name="Goldberg J."/>
            <person name="Griggs A."/>
            <person name="Gujja S."/>
            <person name="Hansen M."/>
            <person name="Howarth C."/>
            <person name="Imamovic A."/>
            <person name="Larimer J."/>
            <person name="McCowan C."/>
            <person name="Murphy C."/>
            <person name="Pearson M."/>
            <person name="Priest M."/>
            <person name="Roberts A."/>
            <person name="Saif S."/>
            <person name="Shea T."/>
            <person name="Sykes S."/>
            <person name="Wortman J."/>
            <person name="Nusbaum C."/>
            <person name="Birren B."/>
        </authorList>
    </citation>
    <scope>NUCLEOTIDE SEQUENCE [LARGE SCALE GENOMIC DNA]</scope>
    <source>
        <strain evidence="10">CBS 10117</strain>
    </source>
</reference>
<dbReference type="Gene3D" id="6.10.140.200">
    <property type="match status" value="1"/>
</dbReference>
<keyword evidence="12" id="KW-1185">Reference proteome</keyword>
<dbReference type="Proteomes" id="UP000078595">
    <property type="component" value="Chromosome 1"/>
</dbReference>
<feature type="region of interest" description="Disordered" evidence="9">
    <location>
        <begin position="1"/>
        <end position="24"/>
    </location>
</feature>
<dbReference type="STRING" id="1296121.A0A1A6AHK3"/>
<comment type="similarity">
    <text evidence="2 8">Belongs to the Mediator complex subunit 7 family.</text>
</comment>
<dbReference type="RefSeq" id="XP_018267397.1">
    <property type="nucleotide sequence ID" value="XM_018404743.1"/>
</dbReference>
<dbReference type="KEGG" id="kdj:28965082"/>
<dbReference type="GO" id="GO:0016592">
    <property type="term" value="C:mediator complex"/>
    <property type="evidence" value="ECO:0007669"/>
    <property type="project" value="InterPro"/>
</dbReference>
<dbReference type="SUPFAM" id="SSF140718">
    <property type="entry name" value="Mediator hinge subcomplex-like"/>
    <property type="match status" value="1"/>
</dbReference>
<evidence type="ECO:0000256" key="3">
    <source>
        <dbReference type="ARBA" id="ARBA00020631"/>
    </source>
</evidence>
<dbReference type="PANTHER" id="PTHR21428">
    <property type="entry name" value="MEDIATOR OF RNA POLYMERASE II TRANSCRIPTION SUBUNIT 7"/>
    <property type="match status" value="1"/>
</dbReference>
<evidence type="ECO:0000256" key="5">
    <source>
        <dbReference type="ARBA" id="ARBA00023159"/>
    </source>
</evidence>
<reference evidence="11" key="2">
    <citation type="submission" date="2013-07" db="EMBL/GenBank/DDBJ databases">
        <authorList>
            <consortium name="The Broad Institute Genome Sequencing Platform"/>
            <person name="Cuomo C."/>
            <person name="Litvintseva A."/>
            <person name="Chen Y."/>
            <person name="Heitman J."/>
            <person name="Sun S."/>
            <person name="Springer D."/>
            <person name="Dromer F."/>
            <person name="Young S.K."/>
            <person name="Zeng Q."/>
            <person name="Gargeya S."/>
            <person name="Fitzgerald M."/>
            <person name="Abouelleil A."/>
            <person name="Alvarado L."/>
            <person name="Berlin A.M."/>
            <person name="Chapman S.B."/>
            <person name="Dewar J."/>
            <person name="Goldberg J."/>
            <person name="Griggs A."/>
            <person name="Gujja S."/>
            <person name="Hansen M."/>
            <person name="Howarth C."/>
            <person name="Imamovic A."/>
            <person name="Larimer J."/>
            <person name="McCowan C."/>
            <person name="Murphy C."/>
            <person name="Pearson M."/>
            <person name="Priest M."/>
            <person name="Roberts A."/>
            <person name="Saif S."/>
            <person name="Shea T."/>
            <person name="Sykes S."/>
            <person name="Wortman J."/>
            <person name="Nusbaum C."/>
            <person name="Birren B."/>
        </authorList>
    </citation>
    <scope>NUCLEOTIDE SEQUENCE</scope>
    <source>
        <strain evidence="11">CBS 10117</strain>
    </source>
</reference>
<evidence type="ECO:0000256" key="6">
    <source>
        <dbReference type="ARBA" id="ARBA00023163"/>
    </source>
</evidence>
<dbReference type="GO" id="GO:0006357">
    <property type="term" value="P:regulation of transcription by RNA polymerase II"/>
    <property type="evidence" value="ECO:0007669"/>
    <property type="project" value="InterPro"/>
</dbReference>
<dbReference type="PANTHER" id="PTHR21428:SF11">
    <property type="entry name" value="MEDIATOR OF RNA POLYMERASE II TRANSCRIPTION SUBUNIT 7"/>
    <property type="match status" value="1"/>
</dbReference>
<comment type="subunit">
    <text evidence="8">Component of the Mediator complex.</text>
</comment>
<keyword evidence="6 8" id="KW-0804">Transcription</keyword>
<keyword evidence="7 8" id="KW-0539">Nucleus</keyword>
<dbReference type="VEuPathDB" id="FungiDB:I303_01383"/>
<evidence type="ECO:0000256" key="1">
    <source>
        <dbReference type="ARBA" id="ARBA00004123"/>
    </source>
</evidence>
<evidence type="ECO:0000256" key="9">
    <source>
        <dbReference type="SAM" id="MobiDB-lite"/>
    </source>
</evidence>
<dbReference type="AlphaFoldDB" id="A0A1A6AHK3"/>
<dbReference type="OrthoDB" id="10253553at2759"/>
<gene>
    <name evidence="10" type="ORF">I303_01383</name>
    <name evidence="11" type="ORF">I303_101374</name>
</gene>
<evidence type="ECO:0000256" key="7">
    <source>
        <dbReference type="ARBA" id="ARBA00023242"/>
    </source>
</evidence>
<comment type="function">
    <text evidence="8">Component of the Mediator complex, a coactivator involved in the regulated transcription of nearly all RNA polymerase II-dependent genes. Mediator functions as a bridge to convey information from gene-specific regulatory proteins to the basal RNA polymerase II transcription machinery.</text>
</comment>
<name>A0A1A6AHK3_9TREE</name>
<dbReference type="GeneID" id="28965082"/>
<dbReference type="InterPro" id="IPR037212">
    <property type="entry name" value="Med7/Med21-like"/>
</dbReference>
<proteinExistence type="inferred from homology"/>
<dbReference type="InterPro" id="IPR009244">
    <property type="entry name" value="Mediatior_Med7"/>
</dbReference>
<dbReference type="Gene3D" id="6.10.140.1520">
    <property type="match status" value="1"/>
</dbReference>
<accession>A0A1A6AHK3</accession>
<feature type="region of interest" description="Disordered" evidence="9">
    <location>
        <begin position="42"/>
        <end position="64"/>
    </location>
</feature>
<sequence>MSGHPTTEDALPITNTLFPPPPAYWQSFTDENIRRYEALAGRPPFQGSQSQSQSEHQGHEDIRVDINEDESTELAELKSRLDKPNAQWIEEDGRWMCFGNLLTTQPSIPTIESIGLPPMLQSNAQPQETLPTLLSSFLHTVLLLLDVLTTSARTPNELMHSGWAHEGDQYIQHLSNLAATMMITSNQLRQLQSESTLILIMEKEIEERKKQTQLLRSKCREIAGNIQRLKQARNPIVAQP</sequence>
<comment type="subcellular location">
    <subcellularLocation>
        <location evidence="1 8">Nucleus</location>
    </subcellularLocation>
</comment>
<evidence type="ECO:0000256" key="2">
    <source>
        <dbReference type="ARBA" id="ARBA00009994"/>
    </source>
</evidence>